<dbReference type="KEGG" id="scor:J3U87_23230"/>
<proteinExistence type="predicted"/>
<protein>
    <submittedName>
        <fullName evidence="2">Uncharacterized protein</fullName>
    </submittedName>
</protein>
<organism evidence="2 3">
    <name type="scientific">Sulfidibacter corallicola</name>
    <dbReference type="NCBI Taxonomy" id="2818388"/>
    <lineage>
        <taxon>Bacteria</taxon>
        <taxon>Pseudomonadati</taxon>
        <taxon>Acidobacteriota</taxon>
        <taxon>Holophagae</taxon>
        <taxon>Acanthopleuribacterales</taxon>
        <taxon>Acanthopleuribacteraceae</taxon>
        <taxon>Sulfidibacter</taxon>
    </lineage>
</organism>
<keyword evidence="1" id="KW-1133">Transmembrane helix</keyword>
<dbReference type="PROSITE" id="PS51257">
    <property type="entry name" value="PROKAR_LIPOPROTEIN"/>
    <property type="match status" value="1"/>
</dbReference>
<gene>
    <name evidence="2" type="ORF">J3U87_23230</name>
</gene>
<sequence length="84" mass="9124">MSGNGRACLKWLGVATAIALFQPGSLACEVCFGNPEDPQTKGMASAILFMLVVTYLLLAGILAFFIYQLKSRKNRIQNTKTSHS</sequence>
<name>A0A8A4TFU1_SULCO</name>
<evidence type="ECO:0000313" key="2">
    <source>
        <dbReference type="EMBL" id="QTD48503.1"/>
    </source>
</evidence>
<dbReference type="AlphaFoldDB" id="A0A8A4TFU1"/>
<reference evidence="2" key="1">
    <citation type="submission" date="2021-03" db="EMBL/GenBank/DDBJ databases">
        <title>Acanthopleuribacteraceae sp. M133.</title>
        <authorList>
            <person name="Wang G."/>
        </authorList>
    </citation>
    <scope>NUCLEOTIDE SEQUENCE</scope>
    <source>
        <strain evidence="2">M133</strain>
    </source>
</reference>
<dbReference type="Proteomes" id="UP000663929">
    <property type="component" value="Chromosome"/>
</dbReference>
<evidence type="ECO:0000256" key="1">
    <source>
        <dbReference type="SAM" id="Phobius"/>
    </source>
</evidence>
<evidence type="ECO:0000313" key="3">
    <source>
        <dbReference type="Proteomes" id="UP000663929"/>
    </source>
</evidence>
<accession>A0A8A4TFU1</accession>
<keyword evidence="1" id="KW-0472">Membrane</keyword>
<dbReference type="RefSeq" id="WP_237378157.1">
    <property type="nucleotide sequence ID" value="NZ_CP071793.1"/>
</dbReference>
<feature type="transmembrane region" description="Helical" evidence="1">
    <location>
        <begin position="43"/>
        <end position="67"/>
    </location>
</feature>
<keyword evidence="1" id="KW-0812">Transmembrane</keyword>
<dbReference type="EMBL" id="CP071793">
    <property type="protein sequence ID" value="QTD48503.1"/>
    <property type="molecule type" value="Genomic_DNA"/>
</dbReference>
<keyword evidence="3" id="KW-1185">Reference proteome</keyword>